<keyword evidence="1" id="KW-0805">Transcription regulation</keyword>
<dbReference type="OrthoDB" id="2143914at2759"/>
<dbReference type="SMART" id="SM00717">
    <property type="entry name" value="SANT"/>
    <property type="match status" value="1"/>
</dbReference>
<feature type="compositionally biased region" description="Low complexity" evidence="5">
    <location>
        <begin position="206"/>
        <end position="218"/>
    </location>
</feature>
<dbReference type="PROSITE" id="PS51294">
    <property type="entry name" value="HTH_MYB"/>
    <property type="match status" value="1"/>
</dbReference>
<evidence type="ECO:0000259" key="6">
    <source>
        <dbReference type="PROSITE" id="PS50090"/>
    </source>
</evidence>
<proteinExistence type="predicted"/>
<name>A0A1Y1YMH6_9FUNG</name>
<evidence type="ECO:0000256" key="1">
    <source>
        <dbReference type="ARBA" id="ARBA00023015"/>
    </source>
</evidence>
<dbReference type="CDD" id="cd00167">
    <property type="entry name" value="SANT"/>
    <property type="match status" value="1"/>
</dbReference>
<dbReference type="GO" id="GO:0042795">
    <property type="term" value="P:snRNA transcription by RNA polymerase II"/>
    <property type="evidence" value="ECO:0007669"/>
    <property type="project" value="TreeGrafter"/>
</dbReference>
<dbReference type="EMBL" id="MCFE01000103">
    <property type="protein sequence ID" value="ORX99053.1"/>
    <property type="molecule type" value="Genomic_DNA"/>
</dbReference>
<accession>A0A1Y1YMH6</accession>
<dbReference type="InterPro" id="IPR051575">
    <property type="entry name" value="Myb-like_DNA-bd"/>
</dbReference>
<dbReference type="STRING" id="1314790.A0A1Y1YMH6"/>
<dbReference type="Gene3D" id="1.10.10.60">
    <property type="entry name" value="Homeodomain-like"/>
    <property type="match status" value="1"/>
</dbReference>
<dbReference type="InterPro" id="IPR009057">
    <property type="entry name" value="Homeodomain-like_sf"/>
</dbReference>
<feature type="compositionally biased region" description="Polar residues" evidence="5">
    <location>
        <begin position="349"/>
        <end position="358"/>
    </location>
</feature>
<feature type="region of interest" description="Disordered" evidence="5">
    <location>
        <begin position="1"/>
        <end position="37"/>
    </location>
</feature>
<sequence length="379" mass="43217">MSSFNSPPSSASDTSPLSGRLLKRKASMEPTDSSQLKQQLERLLEYSSHLETLMTTQQESFQTQLSKAQMETEFLRRELRSTKEYYRTTNQDIRLKTCVEQSLRSQEILLLNQKLEESYGTVDRLKKRVLKYKHRKQKEKRLAKKSPEEPKPTPQSKPYSFIHFEHENPGLPKQTRVECSPSQNVNPVGEKPAQLSSPSRATPEKSPTSTSGNSTNSSFRPLLQPVVTDHQIKVNKTAPYLISTFSCPDIQAKVRSPYLKWTPEEDTLLRKAVGHYGCTNWQQISKEVPGRSYHQCRQRWLKVLKNSINQESYKIDSSQVHMTLNSPLSLTSPNTQHPLGNINHGAFTMSHSPSTRSSAAEPIPTPRKDSCPLWRILDN</sequence>
<dbReference type="PANTHER" id="PTHR46621:SF1">
    <property type="entry name" value="SNRNA-ACTIVATING PROTEIN COMPLEX SUBUNIT 4"/>
    <property type="match status" value="1"/>
</dbReference>
<evidence type="ECO:0000256" key="4">
    <source>
        <dbReference type="ARBA" id="ARBA00023242"/>
    </source>
</evidence>
<organism evidence="8 9">
    <name type="scientific">Basidiobolus meristosporus CBS 931.73</name>
    <dbReference type="NCBI Taxonomy" id="1314790"/>
    <lineage>
        <taxon>Eukaryota</taxon>
        <taxon>Fungi</taxon>
        <taxon>Fungi incertae sedis</taxon>
        <taxon>Zoopagomycota</taxon>
        <taxon>Entomophthoromycotina</taxon>
        <taxon>Basidiobolomycetes</taxon>
        <taxon>Basidiobolales</taxon>
        <taxon>Basidiobolaceae</taxon>
        <taxon>Basidiobolus</taxon>
    </lineage>
</organism>
<evidence type="ECO:0000256" key="5">
    <source>
        <dbReference type="SAM" id="MobiDB-lite"/>
    </source>
</evidence>
<feature type="region of interest" description="Disordered" evidence="5">
    <location>
        <begin position="344"/>
        <end position="369"/>
    </location>
</feature>
<dbReference type="Pfam" id="PF00249">
    <property type="entry name" value="Myb_DNA-binding"/>
    <property type="match status" value="1"/>
</dbReference>
<evidence type="ECO:0000256" key="2">
    <source>
        <dbReference type="ARBA" id="ARBA00023125"/>
    </source>
</evidence>
<evidence type="ECO:0000259" key="7">
    <source>
        <dbReference type="PROSITE" id="PS51294"/>
    </source>
</evidence>
<dbReference type="PROSITE" id="PS50090">
    <property type="entry name" value="MYB_LIKE"/>
    <property type="match status" value="1"/>
</dbReference>
<dbReference type="AlphaFoldDB" id="A0A1Y1YMH6"/>
<dbReference type="GO" id="GO:0042796">
    <property type="term" value="P:snRNA transcription by RNA polymerase III"/>
    <property type="evidence" value="ECO:0007669"/>
    <property type="project" value="TreeGrafter"/>
</dbReference>
<feature type="region of interest" description="Disordered" evidence="5">
    <location>
        <begin position="130"/>
        <end position="220"/>
    </location>
</feature>
<evidence type="ECO:0000256" key="3">
    <source>
        <dbReference type="ARBA" id="ARBA00023163"/>
    </source>
</evidence>
<dbReference type="GO" id="GO:0001006">
    <property type="term" value="F:RNA polymerase III type 3 promoter sequence-specific DNA binding"/>
    <property type="evidence" value="ECO:0007669"/>
    <property type="project" value="TreeGrafter"/>
</dbReference>
<dbReference type="GO" id="GO:0000978">
    <property type="term" value="F:RNA polymerase II cis-regulatory region sequence-specific DNA binding"/>
    <property type="evidence" value="ECO:0007669"/>
    <property type="project" value="TreeGrafter"/>
</dbReference>
<dbReference type="SUPFAM" id="SSF46689">
    <property type="entry name" value="Homeodomain-like"/>
    <property type="match status" value="1"/>
</dbReference>
<dbReference type="InParanoid" id="A0A1Y1YMH6"/>
<dbReference type="PANTHER" id="PTHR46621">
    <property type="entry name" value="SNRNA-ACTIVATING PROTEIN COMPLEX SUBUNIT 4"/>
    <property type="match status" value="1"/>
</dbReference>
<dbReference type="InterPro" id="IPR001005">
    <property type="entry name" value="SANT/Myb"/>
</dbReference>
<keyword evidence="4" id="KW-0539">Nucleus</keyword>
<evidence type="ECO:0000313" key="9">
    <source>
        <dbReference type="Proteomes" id="UP000193498"/>
    </source>
</evidence>
<feature type="domain" description="HTH myb-type" evidence="7">
    <location>
        <begin position="260"/>
        <end position="308"/>
    </location>
</feature>
<feature type="domain" description="Myb-like" evidence="6">
    <location>
        <begin position="260"/>
        <end position="304"/>
    </location>
</feature>
<dbReference type="InterPro" id="IPR017930">
    <property type="entry name" value="Myb_dom"/>
</dbReference>
<protein>
    <submittedName>
        <fullName evidence="8">Uncharacterized protein</fullName>
    </submittedName>
</protein>
<dbReference type="Proteomes" id="UP000193498">
    <property type="component" value="Unassembled WGS sequence"/>
</dbReference>
<feature type="compositionally biased region" description="Low complexity" evidence="5">
    <location>
        <begin position="1"/>
        <end position="18"/>
    </location>
</feature>
<keyword evidence="2" id="KW-0238">DNA-binding</keyword>
<evidence type="ECO:0000313" key="8">
    <source>
        <dbReference type="EMBL" id="ORX99053.1"/>
    </source>
</evidence>
<keyword evidence="3" id="KW-0804">Transcription</keyword>
<feature type="compositionally biased region" description="Basic residues" evidence="5">
    <location>
        <begin position="130"/>
        <end position="144"/>
    </location>
</feature>
<reference evidence="8 9" key="1">
    <citation type="submission" date="2016-07" db="EMBL/GenBank/DDBJ databases">
        <title>Pervasive Adenine N6-methylation of Active Genes in Fungi.</title>
        <authorList>
            <consortium name="DOE Joint Genome Institute"/>
            <person name="Mondo S.J."/>
            <person name="Dannebaum R.O."/>
            <person name="Kuo R.C."/>
            <person name="Labutti K."/>
            <person name="Haridas S."/>
            <person name="Kuo A."/>
            <person name="Salamov A."/>
            <person name="Ahrendt S.R."/>
            <person name="Lipzen A."/>
            <person name="Sullivan W."/>
            <person name="Andreopoulos W.B."/>
            <person name="Clum A."/>
            <person name="Lindquist E."/>
            <person name="Daum C."/>
            <person name="Ramamoorthy G.K."/>
            <person name="Gryganskyi A."/>
            <person name="Culley D."/>
            <person name="Magnuson J.K."/>
            <person name="James T.Y."/>
            <person name="O'Malley M.A."/>
            <person name="Stajich J.E."/>
            <person name="Spatafora J.W."/>
            <person name="Visel A."/>
            <person name="Grigoriev I.V."/>
        </authorList>
    </citation>
    <scope>NUCLEOTIDE SEQUENCE [LARGE SCALE GENOMIC DNA]</scope>
    <source>
        <strain evidence="8 9">CBS 931.73</strain>
    </source>
</reference>
<comment type="caution">
    <text evidence="8">The sequence shown here is derived from an EMBL/GenBank/DDBJ whole genome shotgun (WGS) entry which is preliminary data.</text>
</comment>
<keyword evidence="9" id="KW-1185">Reference proteome</keyword>
<dbReference type="GO" id="GO:0019185">
    <property type="term" value="C:snRNA-activating protein complex"/>
    <property type="evidence" value="ECO:0007669"/>
    <property type="project" value="TreeGrafter"/>
</dbReference>
<gene>
    <name evidence="8" type="ORF">K493DRAFT_348822</name>
</gene>